<feature type="non-terminal residue" evidence="1">
    <location>
        <position position="1"/>
    </location>
</feature>
<organism evidence="1">
    <name type="scientific">marine sediment metagenome</name>
    <dbReference type="NCBI Taxonomy" id="412755"/>
    <lineage>
        <taxon>unclassified sequences</taxon>
        <taxon>metagenomes</taxon>
        <taxon>ecological metagenomes</taxon>
    </lineage>
</organism>
<dbReference type="AlphaFoldDB" id="X0SCS8"/>
<gene>
    <name evidence="1" type="ORF">S01H1_06134</name>
</gene>
<sequence length="49" mass="5608">STYRLGELVLGKEDLLIPDKRQPSGYARPEVEATLPRQTLLLDRDKVKE</sequence>
<name>X0SCS8_9ZZZZ</name>
<protein>
    <submittedName>
        <fullName evidence="1">Uncharacterized protein</fullName>
    </submittedName>
</protein>
<evidence type="ECO:0000313" key="1">
    <source>
        <dbReference type="EMBL" id="GAF78858.1"/>
    </source>
</evidence>
<comment type="caution">
    <text evidence="1">The sequence shown here is derived from an EMBL/GenBank/DDBJ whole genome shotgun (WGS) entry which is preliminary data.</text>
</comment>
<accession>X0SCS8</accession>
<proteinExistence type="predicted"/>
<dbReference type="EMBL" id="BARS01003182">
    <property type="protein sequence ID" value="GAF78858.1"/>
    <property type="molecule type" value="Genomic_DNA"/>
</dbReference>
<reference evidence="1" key="1">
    <citation type="journal article" date="2014" name="Front. Microbiol.">
        <title>High frequency of phylogenetically diverse reductive dehalogenase-homologous genes in deep subseafloor sedimentary metagenomes.</title>
        <authorList>
            <person name="Kawai M."/>
            <person name="Futagami T."/>
            <person name="Toyoda A."/>
            <person name="Takaki Y."/>
            <person name="Nishi S."/>
            <person name="Hori S."/>
            <person name="Arai W."/>
            <person name="Tsubouchi T."/>
            <person name="Morono Y."/>
            <person name="Uchiyama I."/>
            <person name="Ito T."/>
            <person name="Fujiyama A."/>
            <person name="Inagaki F."/>
            <person name="Takami H."/>
        </authorList>
    </citation>
    <scope>NUCLEOTIDE SEQUENCE</scope>
    <source>
        <strain evidence="1">Expedition CK06-06</strain>
    </source>
</reference>